<dbReference type="InterPro" id="IPR047755">
    <property type="entry name" value="OrtA"/>
</dbReference>
<sequence length="95" mass="10759">MIKKGTWVEIEEVVLEVKDRASNIPIETKVTPLKCWIRGNCMENCVLGEYVEVKTNIGRIAKGIVVEVEPGYYHTFGKYVSEISNIGIQAKEMIK</sequence>
<dbReference type="Pfam" id="PF22010">
    <property type="entry name" value="OrtA"/>
    <property type="match status" value="1"/>
</dbReference>
<dbReference type="EMBL" id="PTIS01000002">
    <property type="protein sequence ID" value="PPK49144.1"/>
    <property type="molecule type" value="Genomic_DNA"/>
</dbReference>
<name>A0A2S6FZW9_9CLOT</name>
<dbReference type="RefSeq" id="WP_104409169.1">
    <property type="nucleotide sequence ID" value="NZ_PTIS01000002.1"/>
</dbReference>
<organism evidence="1 2">
    <name type="scientific">Clostridium algidicarnis DSM 15099</name>
    <dbReference type="NCBI Taxonomy" id="1121295"/>
    <lineage>
        <taxon>Bacteria</taxon>
        <taxon>Bacillati</taxon>
        <taxon>Bacillota</taxon>
        <taxon>Clostridia</taxon>
        <taxon>Eubacteriales</taxon>
        <taxon>Clostridiaceae</taxon>
        <taxon>Clostridium</taxon>
    </lineage>
</organism>
<proteinExistence type="predicted"/>
<evidence type="ECO:0000313" key="2">
    <source>
        <dbReference type="Proteomes" id="UP000239863"/>
    </source>
</evidence>
<dbReference type="OrthoDB" id="3712030at2"/>
<dbReference type="Proteomes" id="UP000239863">
    <property type="component" value="Unassembled WGS sequence"/>
</dbReference>
<evidence type="ECO:0008006" key="3">
    <source>
        <dbReference type="Google" id="ProtNLM"/>
    </source>
</evidence>
<dbReference type="NCBIfam" id="NF040739">
    <property type="entry name" value="ornith_OrtA"/>
    <property type="match status" value="1"/>
</dbReference>
<dbReference type="AlphaFoldDB" id="A0A2S6FZW9"/>
<reference evidence="1 2" key="1">
    <citation type="submission" date="2018-02" db="EMBL/GenBank/DDBJ databases">
        <title>Genomic Encyclopedia of Archaeal and Bacterial Type Strains, Phase II (KMG-II): from individual species to whole genera.</title>
        <authorList>
            <person name="Goeker M."/>
        </authorList>
    </citation>
    <scope>NUCLEOTIDE SEQUENCE [LARGE SCALE GENOMIC DNA]</scope>
    <source>
        <strain evidence="1 2">DSM 15099</strain>
    </source>
</reference>
<protein>
    <recommendedName>
        <fullName evidence="3">2-amino-4-ketopentanoate thiolase alpha subunit</fullName>
    </recommendedName>
</protein>
<evidence type="ECO:0000313" key="1">
    <source>
        <dbReference type="EMBL" id="PPK49144.1"/>
    </source>
</evidence>
<gene>
    <name evidence="1" type="ORF">BD821_10257</name>
</gene>
<dbReference type="STRING" id="37659.GCA_000703125_01653"/>
<comment type="caution">
    <text evidence="1">The sequence shown here is derived from an EMBL/GenBank/DDBJ whole genome shotgun (WGS) entry which is preliminary data.</text>
</comment>
<accession>A0A2S6FZW9</accession>